<evidence type="ECO:0000313" key="3">
    <source>
        <dbReference type="Proteomes" id="UP000053831"/>
    </source>
</evidence>
<feature type="region of interest" description="Disordered" evidence="1">
    <location>
        <begin position="158"/>
        <end position="244"/>
    </location>
</feature>
<evidence type="ECO:0000256" key="1">
    <source>
        <dbReference type="SAM" id="MobiDB-lite"/>
    </source>
</evidence>
<dbReference type="EMBL" id="LGSR01000028">
    <property type="protein sequence ID" value="KOS16977.1"/>
    <property type="molecule type" value="Genomic_DNA"/>
</dbReference>
<reference evidence="2 3" key="1">
    <citation type="submission" date="2015-07" db="EMBL/GenBank/DDBJ databases">
        <title>The genome of the fungus Escovopsis weberi, a specialized disease agent of ant agriculture.</title>
        <authorList>
            <person name="de Man T.J."/>
            <person name="Stajich J.E."/>
            <person name="Kubicek C.P."/>
            <person name="Chenthamara K."/>
            <person name="Atanasova L."/>
            <person name="Druzhinina I.S."/>
            <person name="Birnbaum S."/>
            <person name="Barribeau S.M."/>
            <person name="Teiling C."/>
            <person name="Suen G."/>
            <person name="Currie C."/>
            <person name="Gerardo N.M."/>
        </authorList>
    </citation>
    <scope>NUCLEOTIDE SEQUENCE [LARGE SCALE GENOMIC DNA]</scope>
</reference>
<feature type="compositionally biased region" description="Low complexity" evidence="1">
    <location>
        <begin position="173"/>
        <end position="182"/>
    </location>
</feature>
<organism evidence="2 3">
    <name type="scientific">Escovopsis weberi</name>
    <dbReference type="NCBI Taxonomy" id="150374"/>
    <lineage>
        <taxon>Eukaryota</taxon>
        <taxon>Fungi</taxon>
        <taxon>Dikarya</taxon>
        <taxon>Ascomycota</taxon>
        <taxon>Pezizomycotina</taxon>
        <taxon>Sordariomycetes</taxon>
        <taxon>Hypocreomycetidae</taxon>
        <taxon>Hypocreales</taxon>
        <taxon>Hypocreaceae</taxon>
        <taxon>Escovopsis</taxon>
    </lineage>
</organism>
<dbReference type="CDD" id="cd00048">
    <property type="entry name" value="DSRM_SF"/>
    <property type="match status" value="1"/>
</dbReference>
<dbReference type="Proteomes" id="UP000053831">
    <property type="component" value="Unassembled WGS sequence"/>
</dbReference>
<keyword evidence="3" id="KW-1185">Reference proteome</keyword>
<dbReference type="OrthoDB" id="5222339at2759"/>
<dbReference type="STRING" id="150374.A0A0M8MUD6"/>
<evidence type="ECO:0008006" key="4">
    <source>
        <dbReference type="Google" id="ProtNLM"/>
    </source>
</evidence>
<dbReference type="SUPFAM" id="SSF54768">
    <property type="entry name" value="dsRNA-binding domain-like"/>
    <property type="match status" value="1"/>
</dbReference>
<comment type="caution">
    <text evidence="2">The sequence shown here is derived from an EMBL/GenBank/DDBJ whole genome shotgun (WGS) entry which is preliminary data.</text>
</comment>
<dbReference type="AlphaFoldDB" id="A0A0M8MUD6"/>
<protein>
    <recommendedName>
        <fullName evidence="4">DRBM domain-containing protein</fullName>
    </recommendedName>
</protein>
<gene>
    <name evidence="2" type="ORF">ESCO_006058</name>
</gene>
<accession>A0A0M8MUD6</accession>
<name>A0A0M8MUD6_ESCWE</name>
<evidence type="ECO:0000313" key="2">
    <source>
        <dbReference type="EMBL" id="KOS16977.1"/>
    </source>
</evidence>
<sequence>MGGGDATLPVPWDRLRAWIDQTEAAEEARRQNNQPGSALSLQQLQAISMLINIWDDDEPEMDGGDHVSALMMLIQKRGYKQPVFQDLDPVDIPAGGVTVKRWRVVCRIASASQFPDGFPALGYGIDDAAKGVPLFKSKKLAKQYAALHARAFLMNVPPSLPKNAKNVKNEPAQQQKQQQQQQGTRTRTSGDVIREREARLGGISGPSQAGRASRGSDYGGSVSGGGDDGDDDLDGGQNYEPAGHGYGSRYGYGYGPRYGSPPAAASPRLSGDFASDDGPSVVARVAQLAGALGLESPRYDVVEDGTPGWYTGAGVFQGVPPMPAECTVVRNVLGKTKAKEEVAKQMLRWLEAEEKIRGRHLEEMTMDPVKQEAD</sequence>
<feature type="compositionally biased region" description="Gly residues" evidence="1">
    <location>
        <begin position="217"/>
        <end position="226"/>
    </location>
</feature>
<proteinExistence type="predicted"/>